<reference evidence="3" key="1">
    <citation type="submission" date="2022-07" db="EMBL/GenBank/DDBJ databases">
        <title>Chromosome-level genome of Muraenolepis orangiensis.</title>
        <authorList>
            <person name="Kim J."/>
        </authorList>
    </citation>
    <scope>NUCLEOTIDE SEQUENCE</scope>
    <source>
        <strain evidence="3">KU_S4_2022</strain>
        <tissue evidence="3">Muscle</tissue>
    </source>
</reference>
<evidence type="ECO:0000313" key="3">
    <source>
        <dbReference type="EMBL" id="KAJ3597124.1"/>
    </source>
</evidence>
<feature type="region of interest" description="Disordered" evidence="1">
    <location>
        <begin position="114"/>
        <end position="139"/>
    </location>
</feature>
<gene>
    <name evidence="3" type="ORF">NHX12_003524</name>
</gene>
<dbReference type="OrthoDB" id="10262320at2759"/>
<evidence type="ECO:0000256" key="1">
    <source>
        <dbReference type="SAM" id="MobiDB-lite"/>
    </source>
</evidence>
<dbReference type="InterPro" id="IPR039353">
    <property type="entry name" value="TF_Adf1"/>
</dbReference>
<dbReference type="GO" id="GO:0006357">
    <property type="term" value="P:regulation of transcription by RNA polymerase II"/>
    <property type="evidence" value="ECO:0007669"/>
    <property type="project" value="TreeGrafter"/>
</dbReference>
<protein>
    <recommendedName>
        <fullName evidence="2">MADF domain-containing protein</fullName>
    </recommendedName>
</protein>
<feature type="domain" description="MADF" evidence="2">
    <location>
        <begin position="1"/>
        <end position="88"/>
    </location>
</feature>
<organism evidence="3 4">
    <name type="scientific">Muraenolepis orangiensis</name>
    <name type="common">Patagonian moray cod</name>
    <dbReference type="NCBI Taxonomy" id="630683"/>
    <lineage>
        <taxon>Eukaryota</taxon>
        <taxon>Metazoa</taxon>
        <taxon>Chordata</taxon>
        <taxon>Craniata</taxon>
        <taxon>Vertebrata</taxon>
        <taxon>Euteleostomi</taxon>
        <taxon>Actinopterygii</taxon>
        <taxon>Neopterygii</taxon>
        <taxon>Teleostei</taxon>
        <taxon>Neoteleostei</taxon>
        <taxon>Acanthomorphata</taxon>
        <taxon>Zeiogadaria</taxon>
        <taxon>Gadariae</taxon>
        <taxon>Gadiformes</taxon>
        <taxon>Muraenolepidoidei</taxon>
        <taxon>Muraenolepididae</taxon>
        <taxon>Muraenolepis</taxon>
    </lineage>
</organism>
<sequence length="244" mass="27143">MCDFLRENAMLWDIKKTDYRKVDKKKRLWEDQAKAMGKTGKHLRGWFKSLRDTHTRLDKKKGGYVAPELTEREQWVMTNVGFLKTVVRHNAKPVNTTIAAHSGDLEAACTDIVVDDDGTPSTASSSSSQGKGQRGRDDDQLLRSLQKRVQESGDLLRGLAQPQPITATAAFANYVRDSLVSMPRRKFRKARSRINTILSELMEESDEEVPTFPAPASMQISGLSGMLNLSSGLDAASSLSPEMN</sequence>
<dbReference type="EMBL" id="JANIIK010000110">
    <property type="protein sequence ID" value="KAJ3597124.1"/>
    <property type="molecule type" value="Genomic_DNA"/>
</dbReference>
<dbReference type="PANTHER" id="PTHR12243">
    <property type="entry name" value="MADF DOMAIN TRANSCRIPTION FACTOR"/>
    <property type="match status" value="1"/>
</dbReference>
<comment type="caution">
    <text evidence="3">The sequence shown here is derived from an EMBL/GenBank/DDBJ whole genome shotgun (WGS) entry which is preliminary data.</text>
</comment>
<keyword evidence="4" id="KW-1185">Reference proteome</keyword>
<dbReference type="AlphaFoldDB" id="A0A9Q0DWQ5"/>
<evidence type="ECO:0000259" key="2">
    <source>
        <dbReference type="PROSITE" id="PS51029"/>
    </source>
</evidence>
<dbReference type="InterPro" id="IPR006578">
    <property type="entry name" value="MADF-dom"/>
</dbReference>
<dbReference type="Pfam" id="PF10545">
    <property type="entry name" value="MADF_DNA_bdg"/>
    <property type="match status" value="1"/>
</dbReference>
<dbReference type="PANTHER" id="PTHR12243:SF60">
    <property type="entry name" value="SI:CH211-15D5.12-RELATED"/>
    <property type="match status" value="1"/>
</dbReference>
<dbReference type="PROSITE" id="PS51029">
    <property type="entry name" value="MADF"/>
    <property type="match status" value="1"/>
</dbReference>
<accession>A0A9Q0DWQ5</accession>
<dbReference type="GO" id="GO:0005667">
    <property type="term" value="C:transcription regulator complex"/>
    <property type="evidence" value="ECO:0007669"/>
    <property type="project" value="TreeGrafter"/>
</dbReference>
<proteinExistence type="predicted"/>
<evidence type="ECO:0000313" key="4">
    <source>
        <dbReference type="Proteomes" id="UP001148018"/>
    </source>
</evidence>
<dbReference type="GO" id="GO:0005634">
    <property type="term" value="C:nucleus"/>
    <property type="evidence" value="ECO:0007669"/>
    <property type="project" value="TreeGrafter"/>
</dbReference>
<dbReference type="Proteomes" id="UP001148018">
    <property type="component" value="Unassembled WGS sequence"/>
</dbReference>
<name>A0A9Q0DWQ5_9TELE</name>